<dbReference type="InterPro" id="IPR041657">
    <property type="entry name" value="HTH_17"/>
</dbReference>
<keyword evidence="1" id="KW-0472">Membrane</keyword>
<dbReference type="Proteomes" id="UP000321820">
    <property type="component" value="Chromosome"/>
</dbReference>
<feature type="transmembrane region" description="Helical" evidence="1">
    <location>
        <begin position="105"/>
        <end position="126"/>
    </location>
</feature>
<accession>A0A5B9EDL5</accession>
<evidence type="ECO:0000256" key="1">
    <source>
        <dbReference type="SAM" id="Phobius"/>
    </source>
</evidence>
<dbReference type="RefSeq" id="WP_147648393.1">
    <property type="nucleotide sequence ID" value="NZ_CP042806.1"/>
</dbReference>
<dbReference type="EMBL" id="CP042806">
    <property type="protein sequence ID" value="QEE29195.1"/>
    <property type="molecule type" value="Genomic_DNA"/>
</dbReference>
<evidence type="ECO:0000313" key="3">
    <source>
        <dbReference type="EMBL" id="QEE29195.1"/>
    </source>
</evidence>
<keyword evidence="1" id="KW-0812">Transmembrane</keyword>
<evidence type="ECO:0000259" key="2">
    <source>
        <dbReference type="Pfam" id="PF12728"/>
    </source>
</evidence>
<feature type="transmembrane region" description="Helical" evidence="1">
    <location>
        <begin position="57"/>
        <end position="75"/>
    </location>
</feature>
<name>A0A5B9EDL5_9BACT</name>
<sequence>MRSGPASQFKSAQHAAPQGAAQPASSLISRLERALPLLFLLLATGMALVSHHVLPSFAGLPAMLFIGSVIGTALCSNTRWVIATIAIGAVALNVVFPIASRNLPVSLLLIIRTTGFTLIAGSLAYLATKARISLMGDHRTAKSIAQVLRERENAWTVTELSALFQIPYREFYELVDRGELEAFGPIGALRICPREIERWYQSTIRKSVPGTAPEIP</sequence>
<feature type="domain" description="Helix-turn-helix" evidence="2">
    <location>
        <begin position="156"/>
        <end position="202"/>
    </location>
</feature>
<keyword evidence="4" id="KW-1185">Reference proteome</keyword>
<proteinExistence type="predicted"/>
<dbReference type="AlphaFoldDB" id="A0A5B9EDL5"/>
<gene>
    <name evidence="3" type="ORF">FTW19_15055</name>
</gene>
<organism evidence="3 4">
    <name type="scientific">Terriglobus albidus</name>
    <dbReference type="NCBI Taxonomy" id="1592106"/>
    <lineage>
        <taxon>Bacteria</taxon>
        <taxon>Pseudomonadati</taxon>
        <taxon>Acidobacteriota</taxon>
        <taxon>Terriglobia</taxon>
        <taxon>Terriglobales</taxon>
        <taxon>Acidobacteriaceae</taxon>
        <taxon>Terriglobus</taxon>
    </lineage>
</organism>
<dbReference type="Pfam" id="PF12728">
    <property type="entry name" value="HTH_17"/>
    <property type="match status" value="1"/>
</dbReference>
<dbReference type="KEGG" id="talb:FTW19_15055"/>
<protein>
    <submittedName>
        <fullName evidence="3">Helix-turn-helix domain-containing protein</fullName>
    </submittedName>
</protein>
<evidence type="ECO:0000313" key="4">
    <source>
        <dbReference type="Proteomes" id="UP000321820"/>
    </source>
</evidence>
<keyword evidence="1" id="KW-1133">Transmembrane helix</keyword>
<reference evidence="3 4" key="1">
    <citation type="submission" date="2019-08" db="EMBL/GenBank/DDBJ databases">
        <title>Complete genome sequence of Terriglobus albidus strain ORNL.</title>
        <authorList>
            <person name="Podar M."/>
        </authorList>
    </citation>
    <scope>NUCLEOTIDE SEQUENCE [LARGE SCALE GENOMIC DNA]</scope>
    <source>
        <strain evidence="3 4">ORNL</strain>
    </source>
</reference>
<feature type="transmembrane region" description="Helical" evidence="1">
    <location>
        <begin position="80"/>
        <end position="99"/>
    </location>
</feature>